<dbReference type="PROSITE" id="PS50966">
    <property type="entry name" value="ZF_SWIM"/>
    <property type="match status" value="1"/>
</dbReference>
<dbReference type="PANTHER" id="PTHR35385">
    <property type="entry name" value="PROTEIN B, PUTATIVE-RELATED-RELATED"/>
    <property type="match status" value="1"/>
</dbReference>
<dbReference type="GO" id="GO:0008270">
    <property type="term" value="F:zinc ion binding"/>
    <property type="evidence" value="ECO:0007669"/>
    <property type="project" value="UniProtKB-KW"/>
</dbReference>
<accession>A0AAV0WUX1</accession>
<organism evidence="3 4">
    <name type="scientific">Macrosiphum euphorbiae</name>
    <name type="common">potato aphid</name>
    <dbReference type="NCBI Taxonomy" id="13131"/>
    <lineage>
        <taxon>Eukaryota</taxon>
        <taxon>Metazoa</taxon>
        <taxon>Ecdysozoa</taxon>
        <taxon>Arthropoda</taxon>
        <taxon>Hexapoda</taxon>
        <taxon>Insecta</taxon>
        <taxon>Pterygota</taxon>
        <taxon>Neoptera</taxon>
        <taxon>Paraneoptera</taxon>
        <taxon>Hemiptera</taxon>
        <taxon>Sternorrhyncha</taxon>
        <taxon>Aphidomorpha</taxon>
        <taxon>Aphidoidea</taxon>
        <taxon>Aphididae</taxon>
        <taxon>Macrosiphini</taxon>
        <taxon>Macrosiphum</taxon>
    </lineage>
</organism>
<keyword evidence="1" id="KW-0479">Metal-binding</keyword>
<name>A0AAV0WUX1_9HEMI</name>
<comment type="caution">
    <text evidence="3">The sequence shown here is derived from an EMBL/GenBank/DDBJ whole genome shotgun (WGS) entry which is preliminary data.</text>
</comment>
<dbReference type="EMBL" id="CARXXK010000002">
    <property type="protein sequence ID" value="CAI6359618.1"/>
    <property type="molecule type" value="Genomic_DNA"/>
</dbReference>
<keyword evidence="4" id="KW-1185">Reference proteome</keyword>
<proteinExistence type="predicted"/>
<evidence type="ECO:0000256" key="1">
    <source>
        <dbReference type="PROSITE-ProRule" id="PRU00325"/>
    </source>
</evidence>
<gene>
    <name evidence="3" type="ORF">MEUPH1_LOCUS15010</name>
</gene>
<evidence type="ECO:0000313" key="3">
    <source>
        <dbReference type="EMBL" id="CAI6359618.1"/>
    </source>
</evidence>
<keyword evidence="1" id="KW-0862">Zinc</keyword>
<sequence>MYNVDTDTGLCSCPQGDTGKPCKHQIYVAKDLNIDIPLCLPSNEHTRIKLHTIATGCSDIKKDWYTPFLNTENNENTELCVEPKIQNNIIVEPSHSLNISENQNSPIQISPTYNEVLEKFDSTVDKIKRAFESDREYFLPGINAFVNSFDKNVNTHAALLSAMMTFGKYSGINPKSIKPKLIGNKHIGTQPTARGRRVTQIGGRHNLTSGRVPKWKRVNEHGYHLKLTSSQLPRGNIKSFDPSVVPKKVSKMPHQLSYCVDKNKPLGSTHNAK</sequence>
<dbReference type="InterPro" id="IPR000742">
    <property type="entry name" value="EGF"/>
</dbReference>
<dbReference type="InterPro" id="IPR007527">
    <property type="entry name" value="Znf_SWIM"/>
</dbReference>
<dbReference type="PROSITE" id="PS00022">
    <property type="entry name" value="EGF_1"/>
    <property type="match status" value="1"/>
</dbReference>
<feature type="domain" description="SWIM-type" evidence="2">
    <location>
        <begin position="2"/>
        <end position="33"/>
    </location>
</feature>
<keyword evidence="1" id="KW-0863">Zinc-finger</keyword>
<evidence type="ECO:0000313" key="4">
    <source>
        <dbReference type="Proteomes" id="UP001160148"/>
    </source>
</evidence>
<dbReference type="AlphaFoldDB" id="A0AAV0WUX1"/>
<protein>
    <recommendedName>
        <fullName evidence="2">SWIM-type domain-containing protein</fullName>
    </recommendedName>
</protein>
<dbReference type="PANTHER" id="PTHR35385:SF2">
    <property type="entry name" value="PROTEIN B, PUTATIVE-RELATED"/>
    <property type="match status" value="1"/>
</dbReference>
<dbReference type="Proteomes" id="UP001160148">
    <property type="component" value="Unassembled WGS sequence"/>
</dbReference>
<evidence type="ECO:0000259" key="2">
    <source>
        <dbReference type="PROSITE" id="PS50966"/>
    </source>
</evidence>
<reference evidence="3 4" key="1">
    <citation type="submission" date="2023-01" db="EMBL/GenBank/DDBJ databases">
        <authorList>
            <person name="Whitehead M."/>
        </authorList>
    </citation>
    <scope>NUCLEOTIDE SEQUENCE [LARGE SCALE GENOMIC DNA]</scope>
</reference>